<keyword evidence="3" id="KW-1185">Reference proteome</keyword>
<protein>
    <submittedName>
        <fullName evidence="2">Triose-phosphate isomerase</fullName>
    </submittedName>
</protein>
<sequence length="230" mass="24820">MSRMIQKPFFVFNPKSYLFGEELLALAKVADELVATKDIRMFITVPYGDIDRISRNTKHVIVTAQHISGIKPGRGMGQVLADSLYEAGARATFLNHAENPLTLSELINSMERAKELGMTTIVCADSVKEAQTIASLTPDIILCEPTELIGTGKTSDDSYITTTNEAVKSINEDILVMQAAGISTAEDVYRTMSLGADGTGCTSGIVAAENPEQMLRDMVDAVLEGVEGIK</sequence>
<organism evidence="2 3">
    <name type="scientific">Vagococcus fluvialis</name>
    <dbReference type="NCBI Taxonomy" id="2738"/>
    <lineage>
        <taxon>Bacteria</taxon>
        <taxon>Bacillati</taxon>
        <taxon>Bacillota</taxon>
        <taxon>Bacilli</taxon>
        <taxon>Lactobacillales</taxon>
        <taxon>Enterococcaceae</taxon>
        <taxon>Vagococcus</taxon>
    </lineage>
</organism>
<accession>A0A369B5Z2</accession>
<name>A0A369B5Z2_9ENTE</name>
<dbReference type="NCBIfam" id="NF003302">
    <property type="entry name" value="PRK04302.1"/>
    <property type="match status" value="1"/>
</dbReference>
<dbReference type="Proteomes" id="UP000288197">
    <property type="component" value="Unassembled WGS sequence"/>
</dbReference>
<evidence type="ECO:0000256" key="1">
    <source>
        <dbReference type="ARBA" id="ARBA00023235"/>
    </source>
</evidence>
<gene>
    <name evidence="2" type="ORF">CBF32_01045</name>
</gene>
<dbReference type="Pfam" id="PF00121">
    <property type="entry name" value="TIM"/>
    <property type="match status" value="1"/>
</dbReference>
<comment type="caution">
    <text evidence="2">The sequence shown here is derived from an EMBL/GenBank/DDBJ whole genome shotgun (WGS) entry which is preliminary data.</text>
</comment>
<dbReference type="Gene3D" id="3.20.20.70">
    <property type="entry name" value="Aldolase class I"/>
    <property type="match status" value="1"/>
</dbReference>
<dbReference type="PROSITE" id="PS51440">
    <property type="entry name" value="TIM_2"/>
    <property type="match status" value="1"/>
</dbReference>
<proteinExistence type="predicted"/>
<dbReference type="GO" id="GO:0004807">
    <property type="term" value="F:triose-phosphate isomerase activity"/>
    <property type="evidence" value="ECO:0007669"/>
    <property type="project" value="InterPro"/>
</dbReference>
<dbReference type="EMBL" id="NGJX01000001">
    <property type="protein sequence ID" value="RSU05614.1"/>
    <property type="molecule type" value="Genomic_DNA"/>
</dbReference>
<dbReference type="InterPro" id="IPR035990">
    <property type="entry name" value="TIM_sf"/>
</dbReference>
<keyword evidence="1 2" id="KW-0413">Isomerase</keyword>
<dbReference type="InterPro" id="IPR000652">
    <property type="entry name" value="Triosephosphate_isomerase"/>
</dbReference>
<dbReference type="GeneID" id="63145502"/>
<dbReference type="RefSeq" id="WP_114288783.1">
    <property type="nucleotide sequence ID" value="NZ_CP081459.1"/>
</dbReference>
<evidence type="ECO:0000313" key="3">
    <source>
        <dbReference type="Proteomes" id="UP000288197"/>
    </source>
</evidence>
<reference evidence="2 3" key="1">
    <citation type="submission" date="2017-05" db="EMBL/GenBank/DDBJ databases">
        <title>Vagococcus spp. assemblies.</title>
        <authorList>
            <person name="Gulvik C.A."/>
        </authorList>
    </citation>
    <scope>NUCLEOTIDE SEQUENCE [LARGE SCALE GENOMIC DNA]</scope>
    <source>
        <strain evidence="2 3">NCFB 2497</strain>
    </source>
</reference>
<dbReference type="InterPro" id="IPR013785">
    <property type="entry name" value="Aldolase_TIM"/>
</dbReference>
<evidence type="ECO:0000313" key="2">
    <source>
        <dbReference type="EMBL" id="RSU05614.1"/>
    </source>
</evidence>
<dbReference type="SUPFAM" id="SSF51351">
    <property type="entry name" value="Triosephosphate isomerase (TIM)"/>
    <property type="match status" value="1"/>
</dbReference>
<dbReference type="AlphaFoldDB" id="A0A369B5Z2"/>
<dbReference type="OrthoDB" id="2571246at2"/>